<dbReference type="InterPro" id="IPR010125">
    <property type="entry name" value="PHA_synth_III_C"/>
</dbReference>
<dbReference type="GO" id="GO:0016746">
    <property type="term" value="F:acyltransferase activity"/>
    <property type="evidence" value="ECO:0007669"/>
    <property type="project" value="UniProtKB-KW"/>
</dbReference>
<dbReference type="NCBIfam" id="TIGR01836">
    <property type="entry name" value="PHA_synth_III_C"/>
    <property type="match status" value="1"/>
</dbReference>
<dbReference type="RefSeq" id="WP_115840637.1">
    <property type="nucleotide sequence ID" value="NZ_CP183976.1"/>
</dbReference>
<evidence type="ECO:0000256" key="6">
    <source>
        <dbReference type="ARBA" id="ARBA00033356"/>
    </source>
</evidence>
<keyword evidence="5" id="KW-0012">Acyltransferase</keyword>
<dbReference type="InterPro" id="IPR000073">
    <property type="entry name" value="AB_hydrolase_1"/>
</dbReference>
<evidence type="ECO:0000259" key="7">
    <source>
        <dbReference type="Pfam" id="PF00561"/>
    </source>
</evidence>
<protein>
    <recommendedName>
        <fullName evidence="2">Poly(3-hydroxyalkanoate) polymerase subunit PhaC</fullName>
    </recommendedName>
    <alternativeName>
        <fullName evidence="6">PHB synthase subunit PhaC</fullName>
    </alternativeName>
</protein>
<dbReference type="Pfam" id="PF00561">
    <property type="entry name" value="Abhydrolase_1"/>
    <property type="match status" value="1"/>
</dbReference>
<dbReference type="PANTHER" id="PTHR36837:SF2">
    <property type="entry name" value="POLY(3-HYDROXYALKANOATE) POLYMERASE SUBUNIT PHAC"/>
    <property type="match status" value="1"/>
</dbReference>
<evidence type="ECO:0000256" key="1">
    <source>
        <dbReference type="ARBA" id="ARBA00004683"/>
    </source>
</evidence>
<name>A0A3D8VKS3_9GAMM</name>
<comment type="pathway">
    <text evidence="1">Biopolymer metabolism; poly-(R)-3-hydroxybutanoate biosynthesis.</text>
</comment>
<accession>A0A3D8VKS3</accession>
<evidence type="ECO:0000256" key="5">
    <source>
        <dbReference type="ARBA" id="ARBA00023315"/>
    </source>
</evidence>
<dbReference type="Gene3D" id="3.40.50.1820">
    <property type="entry name" value="alpha/beta hydrolase"/>
    <property type="match status" value="1"/>
</dbReference>
<sequence length="363" mass="41011">MDAFGPLGFTPDSLAQESLRFQAKLRAGLDTLHQVHDIDYGATAREEVWRDGKVVLYRFRGNTLPNGRAPTARVPLLIVYALVNRPYMVDLQDDKSIVRGLLERGEDVYVLDWGYPDRSDRYLELDDYIQRYIGGAVDHLRGEYRMDGINVLGICQGGAFSLCYTALNPHKVRNLITMVTPVDFHTSDNMLGNWTRGLDVDLFVDTLGNVPADVMNWCYLTLKPWRLFVQKYVGMVDVLDDPKALEDFLRMEKWIFDSPDQAGEAFRQFVKQFYQGNGFIKGGIDIGGRAVDLRSIEVPILNIYAEQDHLVPPASSKALAGLTGSDDYSELSFRGGHIGIYVSSRAQREVPQAIHDWLGQRAR</sequence>
<keyword evidence="9" id="KW-1185">Reference proteome</keyword>
<gene>
    <name evidence="8" type="ORF">DX912_01235</name>
</gene>
<proteinExistence type="predicted"/>
<reference evidence="8 9" key="1">
    <citation type="submission" date="2018-08" db="EMBL/GenBank/DDBJ databases">
        <title>Lysobacter soli KCTC 22011, whole genome shotgun sequence.</title>
        <authorList>
            <person name="Zhang X."/>
            <person name="Feng G."/>
            <person name="Zhu H."/>
        </authorList>
    </citation>
    <scope>NUCLEOTIDE SEQUENCE [LARGE SCALE GENOMIC DNA]</scope>
    <source>
        <strain evidence="8 9">KCTC 22011</strain>
    </source>
</reference>
<organism evidence="8 9">
    <name type="scientific">Lysobacter soli</name>
    <dbReference type="NCBI Taxonomy" id="453783"/>
    <lineage>
        <taxon>Bacteria</taxon>
        <taxon>Pseudomonadati</taxon>
        <taxon>Pseudomonadota</taxon>
        <taxon>Gammaproteobacteria</taxon>
        <taxon>Lysobacterales</taxon>
        <taxon>Lysobacteraceae</taxon>
        <taxon>Lysobacter</taxon>
    </lineage>
</organism>
<evidence type="ECO:0000256" key="2">
    <source>
        <dbReference type="ARBA" id="ARBA00019065"/>
    </source>
</evidence>
<keyword evidence="3" id="KW-0808">Transferase</keyword>
<feature type="domain" description="AB hydrolase-1" evidence="7">
    <location>
        <begin position="76"/>
        <end position="340"/>
    </location>
</feature>
<evidence type="ECO:0000256" key="4">
    <source>
        <dbReference type="ARBA" id="ARBA00022752"/>
    </source>
</evidence>
<evidence type="ECO:0000313" key="9">
    <source>
        <dbReference type="Proteomes" id="UP000256829"/>
    </source>
</evidence>
<keyword evidence="4" id="KW-0583">PHB biosynthesis</keyword>
<evidence type="ECO:0000313" key="8">
    <source>
        <dbReference type="EMBL" id="RDY69418.1"/>
    </source>
</evidence>
<dbReference type="PANTHER" id="PTHR36837">
    <property type="entry name" value="POLY(3-HYDROXYALKANOATE) POLYMERASE SUBUNIT PHAC"/>
    <property type="match status" value="1"/>
</dbReference>
<dbReference type="InterPro" id="IPR029058">
    <property type="entry name" value="AB_hydrolase_fold"/>
</dbReference>
<comment type="caution">
    <text evidence="8">The sequence shown here is derived from an EMBL/GenBank/DDBJ whole genome shotgun (WGS) entry which is preliminary data.</text>
</comment>
<dbReference type="EMBL" id="QTJR01000001">
    <property type="protein sequence ID" value="RDY69418.1"/>
    <property type="molecule type" value="Genomic_DNA"/>
</dbReference>
<dbReference type="InterPro" id="IPR051321">
    <property type="entry name" value="PHA/PHB_synthase"/>
</dbReference>
<dbReference type="Proteomes" id="UP000256829">
    <property type="component" value="Unassembled WGS sequence"/>
</dbReference>
<evidence type="ECO:0000256" key="3">
    <source>
        <dbReference type="ARBA" id="ARBA00022679"/>
    </source>
</evidence>
<dbReference type="AlphaFoldDB" id="A0A3D8VKS3"/>
<dbReference type="UniPathway" id="UPA00917"/>
<dbReference type="SUPFAM" id="SSF53474">
    <property type="entry name" value="alpha/beta-Hydrolases"/>
    <property type="match status" value="1"/>
</dbReference>
<dbReference type="GO" id="GO:0042619">
    <property type="term" value="P:poly-hydroxybutyrate biosynthetic process"/>
    <property type="evidence" value="ECO:0007669"/>
    <property type="project" value="UniProtKB-KW"/>
</dbReference>